<feature type="transmembrane region" description="Helical" evidence="1">
    <location>
        <begin position="40"/>
        <end position="59"/>
    </location>
</feature>
<keyword evidence="1" id="KW-0812">Transmembrane</keyword>
<organism evidence="3 4">
    <name type="scientific">Haoranjiania flava</name>
    <dbReference type="NCBI Taxonomy" id="1856322"/>
    <lineage>
        <taxon>Bacteria</taxon>
        <taxon>Pseudomonadati</taxon>
        <taxon>Bacteroidota</taxon>
        <taxon>Chitinophagia</taxon>
        <taxon>Chitinophagales</taxon>
        <taxon>Chitinophagaceae</taxon>
        <taxon>Haoranjiania</taxon>
    </lineage>
</organism>
<keyword evidence="1" id="KW-1133">Transmembrane helix</keyword>
<sequence length="78" mass="8921">MQRLKYICFTSVLFLFSFCTFAQAADRQQTGFMNSNGKIYVVMAVVVLIVLGLFLYLYLLDKKISKIEKEANAHSSRS</sequence>
<keyword evidence="1" id="KW-0472">Membrane</keyword>
<dbReference type="RefSeq" id="WP_263038185.1">
    <property type="nucleotide sequence ID" value="NZ_JAOTPL010000012.1"/>
</dbReference>
<protein>
    <submittedName>
        <fullName evidence="3">CcmD family protein</fullName>
    </submittedName>
</protein>
<evidence type="ECO:0000313" key="3">
    <source>
        <dbReference type="EMBL" id="MCU7694700.1"/>
    </source>
</evidence>
<dbReference type="Pfam" id="PF20077">
    <property type="entry name" value="CcmD_alt"/>
    <property type="match status" value="1"/>
</dbReference>
<feature type="chain" id="PRO_5042161476" evidence="2">
    <location>
        <begin position="25"/>
        <end position="78"/>
    </location>
</feature>
<evidence type="ECO:0000256" key="1">
    <source>
        <dbReference type="SAM" id="Phobius"/>
    </source>
</evidence>
<reference evidence="3" key="1">
    <citation type="submission" date="2022-10" db="EMBL/GenBank/DDBJ databases">
        <authorList>
            <person name="Kim H.S."/>
            <person name="Kim J.-S."/>
            <person name="Suh M.K."/>
            <person name="Eom M.K."/>
            <person name="Lee J.-S."/>
        </authorList>
    </citation>
    <scope>NUCLEOTIDE SEQUENCE</scope>
    <source>
        <strain evidence="3">LIP-5</strain>
    </source>
</reference>
<accession>A0AAE3IP35</accession>
<keyword evidence="2" id="KW-0732">Signal</keyword>
<comment type="caution">
    <text evidence="3">The sequence shown here is derived from an EMBL/GenBank/DDBJ whole genome shotgun (WGS) entry which is preliminary data.</text>
</comment>
<name>A0AAE3IP35_9BACT</name>
<proteinExistence type="predicted"/>
<dbReference type="AlphaFoldDB" id="A0AAE3IP35"/>
<dbReference type="Proteomes" id="UP001209317">
    <property type="component" value="Unassembled WGS sequence"/>
</dbReference>
<gene>
    <name evidence="3" type="ORF">OD355_09255</name>
</gene>
<feature type="signal peptide" evidence="2">
    <location>
        <begin position="1"/>
        <end position="24"/>
    </location>
</feature>
<dbReference type="EMBL" id="JAOTPL010000012">
    <property type="protein sequence ID" value="MCU7694700.1"/>
    <property type="molecule type" value="Genomic_DNA"/>
</dbReference>
<evidence type="ECO:0000256" key="2">
    <source>
        <dbReference type="SAM" id="SignalP"/>
    </source>
</evidence>
<keyword evidence="4" id="KW-1185">Reference proteome</keyword>
<evidence type="ECO:0000313" key="4">
    <source>
        <dbReference type="Proteomes" id="UP001209317"/>
    </source>
</evidence>